<gene>
    <name evidence="1" type="ORF">B0T20DRAFT_423323</name>
</gene>
<protein>
    <recommendedName>
        <fullName evidence="3">NADH-ubiquinone oxidoreductase 21.3 kDa subunit</fullName>
    </recommendedName>
</protein>
<organism evidence="1 2">
    <name type="scientific">Sordaria brevicollis</name>
    <dbReference type="NCBI Taxonomy" id="83679"/>
    <lineage>
        <taxon>Eukaryota</taxon>
        <taxon>Fungi</taxon>
        <taxon>Dikarya</taxon>
        <taxon>Ascomycota</taxon>
        <taxon>Pezizomycotina</taxon>
        <taxon>Sordariomycetes</taxon>
        <taxon>Sordariomycetidae</taxon>
        <taxon>Sordariales</taxon>
        <taxon>Sordariaceae</taxon>
        <taxon>Sordaria</taxon>
    </lineage>
</organism>
<dbReference type="Proteomes" id="UP001281003">
    <property type="component" value="Unassembled WGS sequence"/>
</dbReference>
<evidence type="ECO:0000313" key="2">
    <source>
        <dbReference type="Proteomes" id="UP001281003"/>
    </source>
</evidence>
<dbReference type="EMBL" id="JAUTDP010000012">
    <property type="protein sequence ID" value="KAK3392179.1"/>
    <property type="molecule type" value="Genomic_DNA"/>
</dbReference>
<evidence type="ECO:0000313" key="1">
    <source>
        <dbReference type="EMBL" id="KAK3392179.1"/>
    </source>
</evidence>
<reference evidence="1" key="1">
    <citation type="journal article" date="2023" name="Mol. Phylogenet. Evol.">
        <title>Genome-scale phylogeny and comparative genomics of the fungal order Sordariales.</title>
        <authorList>
            <person name="Hensen N."/>
            <person name="Bonometti L."/>
            <person name="Westerberg I."/>
            <person name="Brannstrom I.O."/>
            <person name="Guillou S."/>
            <person name="Cros-Aarteil S."/>
            <person name="Calhoun S."/>
            <person name="Haridas S."/>
            <person name="Kuo A."/>
            <person name="Mondo S."/>
            <person name="Pangilinan J."/>
            <person name="Riley R."/>
            <person name="LaButti K."/>
            <person name="Andreopoulos B."/>
            <person name="Lipzen A."/>
            <person name="Chen C."/>
            <person name="Yan M."/>
            <person name="Daum C."/>
            <person name="Ng V."/>
            <person name="Clum A."/>
            <person name="Steindorff A."/>
            <person name="Ohm R.A."/>
            <person name="Martin F."/>
            <person name="Silar P."/>
            <person name="Natvig D.O."/>
            <person name="Lalanne C."/>
            <person name="Gautier V."/>
            <person name="Ament-Velasquez S.L."/>
            <person name="Kruys A."/>
            <person name="Hutchinson M.I."/>
            <person name="Powell A.J."/>
            <person name="Barry K."/>
            <person name="Miller A.N."/>
            <person name="Grigoriev I.V."/>
            <person name="Debuchy R."/>
            <person name="Gladieux P."/>
            <person name="Hiltunen Thoren M."/>
            <person name="Johannesson H."/>
        </authorList>
    </citation>
    <scope>NUCLEOTIDE SEQUENCE</scope>
    <source>
        <strain evidence="1">FGSC 1904</strain>
    </source>
</reference>
<comment type="caution">
    <text evidence="1">The sequence shown here is derived from an EMBL/GenBank/DDBJ whole genome shotgun (WGS) entry which is preliminary data.</text>
</comment>
<dbReference type="AlphaFoldDB" id="A0AAE0P2Q2"/>
<reference evidence="1" key="2">
    <citation type="submission" date="2023-07" db="EMBL/GenBank/DDBJ databases">
        <authorList>
            <consortium name="Lawrence Berkeley National Laboratory"/>
            <person name="Haridas S."/>
            <person name="Hensen N."/>
            <person name="Bonometti L."/>
            <person name="Westerberg I."/>
            <person name="Brannstrom I.O."/>
            <person name="Guillou S."/>
            <person name="Cros-Aarteil S."/>
            <person name="Calhoun S."/>
            <person name="Kuo A."/>
            <person name="Mondo S."/>
            <person name="Pangilinan J."/>
            <person name="Riley R."/>
            <person name="LaButti K."/>
            <person name="Andreopoulos B."/>
            <person name="Lipzen A."/>
            <person name="Chen C."/>
            <person name="Yanf M."/>
            <person name="Daum C."/>
            <person name="Ng V."/>
            <person name="Clum A."/>
            <person name="Steindorff A."/>
            <person name="Ohm R."/>
            <person name="Martin F."/>
            <person name="Silar P."/>
            <person name="Natvig D."/>
            <person name="Lalanne C."/>
            <person name="Gautier V."/>
            <person name="Ament-velasquez S.L."/>
            <person name="Kruys A."/>
            <person name="Hutchinson M.I."/>
            <person name="Powell A.J."/>
            <person name="Barry K."/>
            <person name="Miller A.N."/>
            <person name="Grigoriev I.V."/>
            <person name="Debuchy R."/>
            <person name="Gladieux P."/>
            <person name="Thoren M.H."/>
            <person name="Johannesson H."/>
        </authorList>
    </citation>
    <scope>NUCLEOTIDE SEQUENCE</scope>
    <source>
        <strain evidence="1">FGSC 1904</strain>
    </source>
</reference>
<dbReference type="InterPro" id="IPR016813">
    <property type="entry name" value="NADH_Ub_cplx-1_21kDa"/>
</dbReference>
<keyword evidence="2" id="KW-1185">Reference proteome</keyword>
<accession>A0AAE0P2Q2</accession>
<sequence length="202" mass="21693">MASKVVTGVVKTTAGGVVPVGNKYTVQSVGIWDRIRRALAIDPNRSNGVPLNPFNRNPSPGSLDPLSYDDPVTYPAGDIADNPYWKRDARRNYPRLSVVGQAEAVALLSVGSAQKPRIELVGENGSKQLVAAQEAGKEGGLARYFEGNGVEAGKLVLAETGGLPPLPSGERLIKEEGKWDVHKYQLAEEPSYSEAYPCRSFS</sequence>
<dbReference type="PANTHER" id="PTHR37325">
    <property type="entry name" value="OXIDOREDUCTASE 21 KDA SUBUNIT, PUTATIVE (AFU_ORTHOLOGUE AFUA_4G05910)-RELATED"/>
    <property type="match status" value="1"/>
</dbReference>
<evidence type="ECO:0008006" key="3">
    <source>
        <dbReference type="Google" id="ProtNLM"/>
    </source>
</evidence>
<dbReference type="CDD" id="cd22849">
    <property type="entry name" value="NuzM"/>
    <property type="match status" value="1"/>
</dbReference>
<name>A0AAE0P2Q2_SORBR</name>
<dbReference type="PANTHER" id="PTHR37325:SF1">
    <property type="entry name" value="OXIDOREDUCTASE 21 KDA SUBUNIT, PUTATIVE (AFU_ORTHOLOGUE AFUA_4G05910)-RELATED"/>
    <property type="match status" value="1"/>
</dbReference>
<dbReference type="PIRSF" id="PIRSF022976">
    <property type="entry name" value="NADH_Oxi_21kDa"/>
    <property type="match status" value="1"/>
</dbReference>
<proteinExistence type="predicted"/>